<sequence>MLFDYESEIRTWSSASSLIAKWIRTCSACCVCIASRSASAVISTVAFGTLSSAGEETSGSASASSRSAHFFELLFLLHLLLRRLGLFLNKVVVPSSSSIPWLKSKTPGSCLLSLSPTCVRAQDGACMGPQAQDGICMGPQAQQSSITLVRFSGAPAIALGSSSSMVTRPCKKLLSRKPMGASPSKRDSGFASTRCSDTAKPAMSRGKGRLGRQPV</sequence>
<feature type="region of interest" description="Disordered" evidence="1">
    <location>
        <begin position="174"/>
        <end position="215"/>
    </location>
</feature>
<reference evidence="2" key="1">
    <citation type="thesis" date="2021" institute="BYU ScholarsArchive" country="Provo, UT, USA">
        <title>Applications of and Algorithms for Genome Assembly and Genomic Analyses with an Emphasis on Marine Teleosts.</title>
        <authorList>
            <person name="Pickett B.D."/>
        </authorList>
    </citation>
    <scope>NUCLEOTIDE SEQUENCE</scope>
    <source>
        <strain evidence="2">HI-2016</strain>
    </source>
</reference>
<keyword evidence="3" id="KW-1185">Reference proteome</keyword>
<evidence type="ECO:0000256" key="1">
    <source>
        <dbReference type="SAM" id="MobiDB-lite"/>
    </source>
</evidence>
<comment type="caution">
    <text evidence="2">The sequence shown here is derived from an EMBL/GenBank/DDBJ whole genome shotgun (WGS) entry which is preliminary data.</text>
</comment>
<dbReference type="Proteomes" id="UP000824540">
    <property type="component" value="Unassembled WGS sequence"/>
</dbReference>
<accession>A0A8T2PAC3</accession>
<dbReference type="AlphaFoldDB" id="A0A8T2PAC3"/>
<evidence type="ECO:0000313" key="3">
    <source>
        <dbReference type="Proteomes" id="UP000824540"/>
    </source>
</evidence>
<name>A0A8T2PAC3_9TELE</name>
<dbReference type="EMBL" id="JAFBMS010000015">
    <property type="protein sequence ID" value="KAG9346468.1"/>
    <property type="molecule type" value="Genomic_DNA"/>
</dbReference>
<feature type="compositionally biased region" description="Basic residues" evidence="1">
    <location>
        <begin position="206"/>
        <end position="215"/>
    </location>
</feature>
<evidence type="ECO:0000313" key="2">
    <source>
        <dbReference type="EMBL" id="KAG9346468.1"/>
    </source>
</evidence>
<dbReference type="OrthoDB" id="10652104at2759"/>
<protein>
    <submittedName>
        <fullName evidence="2">Uncharacterized protein</fullName>
    </submittedName>
</protein>
<gene>
    <name evidence="2" type="ORF">JZ751_006779</name>
</gene>
<organism evidence="2 3">
    <name type="scientific">Albula glossodonta</name>
    <name type="common">roundjaw bonefish</name>
    <dbReference type="NCBI Taxonomy" id="121402"/>
    <lineage>
        <taxon>Eukaryota</taxon>
        <taxon>Metazoa</taxon>
        <taxon>Chordata</taxon>
        <taxon>Craniata</taxon>
        <taxon>Vertebrata</taxon>
        <taxon>Euteleostomi</taxon>
        <taxon>Actinopterygii</taxon>
        <taxon>Neopterygii</taxon>
        <taxon>Teleostei</taxon>
        <taxon>Albuliformes</taxon>
        <taxon>Albulidae</taxon>
        <taxon>Albula</taxon>
    </lineage>
</organism>
<proteinExistence type="predicted"/>